<evidence type="ECO:0000256" key="11">
    <source>
        <dbReference type="ARBA" id="ARBA00024779"/>
    </source>
</evidence>
<dbReference type="Pfam" id="PF01411">
    <property type="entry name" value="tRNA-synt_2c"/>
    <property type="match status" value="1"/>
</dbReference>
<feature type="domain" description="Alanyl-transfer RNA synthetases family profile" evidence="14">
    <location>
        <begin position="9"/>
        <end position="722"/>
    </location>
</feature>
<dbReference type="EC" id="6.1.1.7" evidence="13"/>
<dbReference type="FunFam" id="3.30.980.10:FF:000004">
    <property type="entry name" value="Alanine--tRNA ligase, cytoplasmic"/>
    <property type="match status" value="1"/>
</dbReference>
<dbReference type="SUPFAM" id="SSF101353">
    <property type="entry name" value="Putative anticodon-binding domain of alanyl-tRNA synthetase (AlaRS)"/>
    <property type="match status" value="1"/>
</dbReference>
<dbReference type="InterPro" id="IPR045864">
    <property type="entry name" value="aa-tRNA-synth_II/BPL/LPL"/>
</dbReference>
<comment type="subcellular location">
    <subcellularLocation>
        <location evidence="13">Cytoplasm</location>
    </subcellularLocation>
</comment>
<name>A0A9D1HVV4_9ACTN</name>
<dbReference type="InterPro" id="IPR050058">
    <property type="entry name" value="Ala-tRNA_ligase"/>
</dbReference>
<feature type="binding site" evidence="13">
    <location>
        <position position="683"/>
    </location>
    <ligand>
        <name>Zn(2+)</name>
        <dbReference type="ChEBI" id="CHEBI:29105"/>
    </ligand>
</feature>
<dbReference type="InterPro" id="IPR018165">
    <property type="entry name" value="Ala-tRNA-synth_IIc_core"/>
</dbReference>
<evidence type="ECO:0000313" key="16">
    <source>
        <dbReference type="Proteomes" id="UP000824078"/>
    </source>
</evidence>
<comment type="similarity">
    <text evidence="1 13">Belongs to the class-II aminoacyl-tRNA synthetase family.</text>
</comment>
<dbReference type="HAMAP" id="MF_00036_B">
    <property type="entry name" value="Ala_tRNA_synth_B"/>
    <property type="match status" value="1"/>
</dbReference>
<protein>
    <recommendedName>
        <fullName evidence="13">Alanine--tRNA ligase</fullName>
        <ecNumber evidence="13">6.1.1.7</ecNumber>
    </recommendedName>
    <alternativeName>
        <fullName evidence="13">Alanyl-tRNA synthetase</fullName>
        <shortName evidence="13">AlaRS</shortName>
    </alternativeName>
</protein>
<reference evidence="15" key="2">
    <citation type="journal article" date="2021" name="PeerJ">
        <title>Extensive microbial diversity within the chicken gut microbiome revealed by metagenomics and culture.</title>
        <authorList>
            <person name="Gilroy R."/>
            <person name="Ravi A."/>
            <person name="Getino M."/>
            <person name="Pursley I."/>
            <person name="Horton D.L."/>
            <person name="Alikhan N.F."/>
            <person name="Baker D."/>
            <person name="Gharbi K."/>
            <person name="Hall N."/>
            <person name="Watson M."/>
            <person name="Adriaenssens E.M."/>
            <person name="Foster-Nyarko E."/>
            <person name="Jarju S."/>
            <person name="Secka A."/>
            <person name="Antonio M."/>
            <person name="Oren A."/>
            <person name="Chaudhuri R.R."/>
            <person name="La Ragione R."/>
            <person name="Hildebrand F."/>
            <person name="Pallen M.J."/>
        </authorList>
    </citation>
    <scope>NUCLEOTIDE SEQUENCE</scope>
    <source>
        <strain evidence="15">ChiHjej12B11-29160</strain>
    </source>
</reference>
<evidence type="ECO:0000256" key="4">
    <source>
        <dbReference type="ARBA" id="ARBA00022723"/>
    </source>
</evidence>
<keyword evidence="8 13" id="KW-0694">RNA-binding</keyword>
<keyword evidence="10 13" id="KW-0030">Aminoacyl-tRNA synthetase</keyword>
<evidence type="ECO:0000256" key="5">
    <source>
        <dbReference type="ARBA" id="ARBA00022741"/>
    </source>
</evidence>
<comment type="caution">
    <text evidence="15">The sequence shown here is derived from an EMBL/GenBank/DDBJ whole genome shotgun (WGS) entry which is preliminary data.</text>
</comment>
<dbReference type="FunFam" id="3.10.310.40:FF:000001">
    <property type="entry name" value="Alanine--tRNA ligase"/>
    <property type="match status" value="1"/>
</dbReference>
<feature type="binding site" evidence="13">
    <location>
        <position position="573"/>
    </location>
    <ligand>
        <name>Zn(2+)</name>
        <dbReference type="ChEBI" id="CHEBI:29105"/>
    </ligand>
</feature>
<evidence type="ECO:0000256" key="8">
    <source>
        <dbReference type="ARBA" id="ARBA00022884"/>
    </source>
</evidence>
<evidence type="ECO:0000256" key="13">
    <source>
        <dbReference type="HAMAP-Rule" id="MF_00036"/>
    </source>
</evidence>
<dbReference type="InterPro" id="IPR018162">
    <property type="entry name" value="Ala-tRNA-ligase_IIc_anticod-bd"/>
</dbReference>
<keyword evidence="6 13" id="KW-0862">Zinc</keyword>
<dbReference type="AlphaFoldDB" id="A0A9D1HVV4"/>
<dbReference type="InterPro" id="IPR018164">
    <property type="entry name" value="Ala-tRNA-synth_IIc_N"/>
</dbReference>
<dbReference type="InterPro" id="IPR018163">
    <property type="entry name" value="Thr/Ala-tRNA-synth_IIc_edit"/>
</dbReference>
<evidence type="ECO:0000256" key="3">
    <source>
        <dbReference type="ARBA" id="ARBA00022598"/>
    </source>
</evidence>
<comment type="function">
    <text evidence="11 13">Catalyzes the attachment of alanine to tRNA(Ala) in a two-step reaction: alanine is first activated by ATP to form Ala-AMP and then transferred to the acceptor end of tRNA(Ala). Also edits incorrectly charged Ser-tRNA(Ala) and Gly-tRNA(Ala) via its editing domain.</text>
</comment>
<feature type="binding site" evidence="13">
    <location>
        <position position="679"/>
    </location>
    <ligand>
        <name>Zn(2+)</name>
        <dbReference type="ChEBI" id="CHEBI:29105"/>
    </ligand>
</feature>
<keyword evidence="7 13" id="KW-0067">ATP-binding</keyword>
<feature type="binding site" evidence="13">
    <location>
        <position position="577"/>
    </location>
    <ligand>
        <name>Zn(2+)</name>
        <dbReference type="ChEBI" id="CHEBI:29105"/>
    </ligand>
</feature>
<dbReference type="Pfam" id="PF07973">
    <property type="entry name" value="tRNA_SAD"/>
    <property type="match status" value="1"/>
</dbReference>
<dbReference type="PRINTS" id="PR00980">
    <property type="entry name" value="TRNASYNTHALA"/>
</dbReference>
<comment type="domain">
    <text evidence="13">Consists of three domains; the N-terminal catalytic domain, the editing domain and the C-terminal C-Ala domain. The editing domain removes incorrectly charged amino acids, while the C-Ala domain, along with tRNA(Ala), serves as a bridge to cooperatively bring together the editing and aminoacylation centers thus stimulating deacylation of misacylated tRNAs.</text>
</comment>
<dbReference type="Gene3D" id="3.10.310.40">
    <property type="match status" value="1"/>
</dbReference>
<dbReference type="CDD" id="cd00673">
    <property type="entry name" value="AlaRS_core"/>
    <property type="match status" value="1"/>
</dbReference>
<evidence type="ECO:0000256" key="2">
    <source>
        <dbReference type="ARBA" id="ARBA00022555"/>
    </source>
</evidence>
<dbReference type="SUPFAM" id="SSF55681">
    <property type="entry name" value="Class II aaRS and biotin synthetases"/>
    <property type="match status" value="1"/>
</dbReference>
<dbReference type="SUPFAM" id="SSF55186">
    <property type="entry name" value="ThrRS/AlaRS common domain"/>
    <property type="match status" value="1"/>
</dbReference>
<evidence type="ECO:0000256" key="6">
    <source>
        <dbReference type="ARBA" id="ARBA00022833"/>
    </source>
</evidence>
<dbReference type="SUPFAM" id="SSF50447">
    <property type="entry name" value="Translation proteins"/>
    <property type="match status" value="1"/>
</dbReference>
<gene>
    <name evidence="13 15" type="primary">alaS</name>
    <name evidence="15" type="ORF">IAD17_01135</name>
</gene>
<dbReference type="GO" id="GO:0002161">
    <property type="term" value="F:aminoacyl-tRNA deacylase activity"/>
    <property type="evidence" value="ECO:0007669"/>
    <property type="project" value="TreeGrafter"/>
</dbReference>
<keyword evidence="4 13" id="KW-0479">Metal-binding</keyword>
<dbReference type="Gene3D" id="2.40.30.130">
    <property type="match status" value="1"/>
</dbReference>
<dbReference type="GO" id="GO:0006419">
    <property type="term" value="P:alanyl-tRNA aminoacylation"/>
    <property type="evidence" value="ECO:0007669"/>
    <property type="project" value="UniProtKB-UniRule"/>
</dbReference>
<dbReference type="Pfam" id="PF02272">
    <property type="entry name" value="DHHA1"/>
    <property type="match status" value="1"/>
</dbReference>
<comment type="catalytic activity">
    <reaction evidence="12 13">
        <text>tRNA(Ala) + L-alanine + ATP = L-alanyl-tRNA(Ala) + AMP + diphosphate</text>
        <dbReference type="Rhea" id="RHEA:12540"/>
        <dbReference type="Rhea" id="RHEA-COMP:9657"/>
        <dbReference type="Rhea" id="RHEA-COMP:9923"/>
        <dbReference type="ChEBI" id="CHEBI:30616"/>
        <dbReference type="ChEBI" id="CHEBI:33019"/>
        <dbReference type="ChEBI" id="CHEBI:57972"/>
        <dbReference type="ChEBI" id="CHEBI:78442"/>
        <dbReference type="ChEBI" id="CHEBI:78497"/>
        <dbReference type="ChEBI" id="CHEBI:456215"/>
        <dbReference type="EC" id="6.1.1.7"/>
    </reaction>
</comment>
<dbReference type="Gene3D" id="3.30.930.10">
    <property type="entry name" value="Bira Bifunctional Protein, Domain 2"/>
    <property type="match status" value="1"/>
</dbReference>
<dbReference type="InterPro" id="IPR012947">
    <property type="entry name" value="tRNA_SAD"/>
</dbReference>
<dbReference type="PROSITE" id="PS50860">
    <property type="entry name" value="AA_TRNA_LIGASE_II_ALA"/>
    <property type="match status" value="1"/>
</dbReference>
<dbReference type="InterPro" id="IPR002318">
    <property type="entry name" value="Ala-tRNA-lgiase_IIc"/>
</dbReference>
<keyword evidence="5 13" id="KW-0547">Nucleotide-binding</keyword>
<keyword evidence="3 13" id="KW-0436">Ligase</keyword>
<dbReference type="FunFam" id="3.30.54.20:FF:000001">
    <property type="entry name" value="Alanine--tRNA ligase"/>
    <property type="match status" value="1"/>
</dbReference>
<reference evidence="15" key="1">
    <citation type="submission" date="2020-10" db="EMBL/GenBank/DDBJ databases">
        <authorList>
            <person name="Gilroy R."/>
        </authorList>
    </citation>
    <scope>NUCLEOTIDE SEQUENCE</scope>
    <source>
        <strain evidence="15">ChiHjej12B11-29160</strain>
    </source>
</reference>
<dbReference type="GO" id="GO:0005829">
    <property type="term" value="C:cytosol"/>
    <property type="evidence" value="ECO:0007669"/>
    <property type="project" value="TreeGrafter"/>
</dbReference>
<evidence type="ECO:0000256" key="1">
    <source>
        <dbReference type="ARBA" id="ARBA00008226"/>
    </source>
</evidence>
<dbReference type="GO" id="GO:0000049">
    <property type="term" value="F:tRNA binding"/>
    <property type="evidence" value="ECO:0007669"/>
    <property type="project" value="UniProtKB-KW"/>
</dbReference>
<dbReference type="InterPro" id="IPR003156">
    <property type="entry name" value="DHHA1_dom"/>
</dbReference>
<evidence type="ECO:0000256" key="9">
    <source>
        <dbReference type="ARBA" id="ARBA00022917"/>
    </source>
</evidence>
<keyword evidence="13" id="KW-0963">Cytoplasm</keyword>
<dbReference type="InterPro" id="IPR023033">
    <property type="entry name" value="Ala_tRNA_ligase_euk/bac"/>
</dbReference>
<proteinExistence type="inferred from homology"/>
<organism evidence="15 16">
    <name type="scientific">Candidatus Coprovicinus avistercoris</name>
    <dbReference type="NCBI Taxonomy" id="2840754"/>
    <lineage>
        <taxon>Bacteria</taxon>
        <taxon>Bacillati</taxon>
        <taxon>Actinomycetota</taxon>
        <taxon>Coriobacteriia</taxon>
        <taxon>Coriobacteriales</taxon>
        <taxon>Coriobacteriaceae</taxon>
        <taxon>Coriobacteriaceae incertae sedis</taxon>
        <taxon>Candidatus Coprovicinus</taxon>
    </lineage>
</organism>
<dbReference type="GO" id="GO:0008270">
    <property type="term" value="F:zinc ion binding"/>
    <property type="evidence" value="ECO:0007669"/>
    <property type="project" value="UniProtKB-UniRule"/>
</dbReference>
<keyword evidence="2 13" id="KW-0820">tRNA-binding</keyword>
<dbReference type="Gene3D" id="3.30.54.20">
    <property type="match status" value="1"/>
</dbReference>
<dbReference type="EMBL" id="DVMQ01000003">
    <property type="protein sequence ID" value="HIU23518.1"/>
    <property type="molecule type" value="Genomic_DNA"/>
</dbReference>
<accession>A0A9D1HVV4</accession>
<dbReference type="PANTHER" id="PTHR11777">
    <property type="entry name" value="ALANYL-TRNA SYNTHETASE"/>
    <property type="match status" value="1"/>
</dbReference>
<evidence type="ECO:0000313" key="15">
    <source>
        <dbReference type="EMBL" id="HIU23518.1"/>
    </source>
</evidence>
<evidence type="ECO:0000256" key="10">
    <source>
        <dbReference type="ARBA" id="ARBA00023146"/>
    </source>
</evidence>
<evidence type="ECO:0000256" key="12">
    <source>
        <dbReference type="ARBA" id="ARBA00048300"/>
    </source>
</evidence>
<dbReference type="GO" id="GO:0004813">
    <property type="term" value="F:alanine-tRNA ligase activity"/>
    <property type="evidence" value="ECO:0007669"/>
    <property type="project" value="UniProtKB-UniRule"/>
</dbReference>
<dbReference type="SMART" id="SM00863">
    <property type="entry name" value="tRNA_SAD"/>
    <property type="match status" value="1"/>
</dbReference>
<dbReference type="PANTHER" id="PTHR11777:SF9">
    <property type="entry name" value="ALANINE--TRNA LIGASE, CYTOPLASMIC"/>
    <property type="match status" value="1"/>
</dbReference>
<dbReference type="Proteomes" id="UP000824078">
    <property type="component" value="Unassembled WGS sequence"/>
</dbReference>
<dbReference type="Gene3D" id="3.30.980.10">
    <property type="entry name" value="Threonyl-trna Synthetase, Chain A, domain 2"/>
    <property type="match status" value="1"/>
</dbReference>
<evidence type="ECO:0000256" key="7">
    <source>
        <dbReference type="ARBA" id="ARBA00022840"/>
    </source>
</evidence>
<dbReference type="InterPro" id="IPR009000">
    <property type="entry name" value="Transl_B-barrel_sf"/>
</dbReference>
<comment type="cofactor">
    <cofactor evidence="13">
        <name>Zn(2+)</name>
        <dbReference type="ChEBI" id="CHEBI:29105"/>
    </cofactor>
    <text evidence="13">Binds 1 zinc ion per subunit.</text>
</comment>
<dbReference type="Gene3D" id="6.10.250.550">
    <property type="match status" value="1"/>
</dbReference>
<dbReference type="GO" id="GO:0005524">
    <property type="term" value="F:ATP binding"/>
    <property type="evidence" value="ECO:0007669"/>
    <property type="project" value="UniProtKB-UniRule"/>
</dbReference>
<keyword evidence="9 13" id="KW-0648">Protein biosynthesis</keyword>
<dbReference type="NCBIfam" id="TIGR00344">
    <property type="entry name" value="alaS"/>
    <property type="match status" value="1"/>
</dbReference>
<evidence type="ECO:0000259" key="14">
    <source>
        <dbReference type="PROSITE" id="PS50860"/>
    </source>
</evidence>
<sequence>MSTADYKTMTTAQIREDFLSFFESKGCKLYPSSSLVPDDPSLLLTNAGMNQFKEYYQGIKTMAEIGACSCQKCLRTNDIDNIGDATHLSFFEMLGNFSFGGYSKADAIAWAYDFITNPDHLGLPPERLYMTVFEDDDEAIELWHEQGVPYDHISRLGADDNFWAAGPTGPCGPCSEIYFDQGEEFGCGKPTCGPGCDDCNRFLEFWNLVFTQYDRQEDGSMPELPHRNIDTGMGLERIAAIMQHKSTNYDGDLLQSLIGVGVRLSGHAYGDDASADRSLRIVADHARAVTFMIGDGILPSNEGRGYVLRRLLRRAVYHGRLLGIEGAFLSEYIGEVVRLMGDTYPEIQENRALIEGIVHAEEERFISTLDAGEKNLLDELHALESGAQLSGEVAFRLHDTYGFPIDLTREICATSGHEVDMDAFNREMEAQRERARANANRDAWGAANDVWVALSDSYPATEFCGYDTNELDGAKVLALVSDSQVVDGASVGEEVSVVLDRTPFYAEMGGQVGDTGILEGVGGAFKIEVRDTKLHAGGIVAHEGVVVQGTVGPGALCVAAIDVHRRELIRRNHTATHLLDAALKRVLGEHVSQAGSLVAPDRLRFDFTHFEAVTAAELAEIEKLVNEEIFAAEPIVTQIMGIEEAKASGAVALFGEKYGDVVRVVSTGESDMPFSRELCGGTHAHSTAELGLFKIISESSVGSNARRIEAVTSEGALAYISERLTLLDEVATRLKCRPEDAPARVDALHDQARTAEKKLHEALTGANSGGIEEALASAIKLADYDCVVVRRDGLDAKGLREVWDAIRDKATGPIACVLATKTPEGKVALLAAADNKAVDAGFAAGKLIKELAGYVGGRGGGRPNMAQAGGANAQGIDEALAAARSALTQDC</sequence>